<reference evidence="1 2" key="1">
    <citation type="journal article" date="2023" name="Sci. Data">
        <title>Genome assembly of the Korean intertidal mud-creeper Batillaria attramentaria.</title>
        <authorList>
            <person name="Patra A.K."/>
            <person name="Ho P.T."/>
            <person name="Jun S."/>
            <person name="Lee S.J."/>
            <person name="Kim Y."/>
            <person name="Won Y.J."/>
        </authorList>
    </citation>
    <scope>NUCLEOTIDE SEQUENCE [LARGE SCALE GENOMIC DNA]</scope>
    <source>
        <strain evidence="1">Wonlab-2016</strain>
    </source>
</reference>
<organism evidence="1 2">
    <name type="scientific">Batillaria attramentaria</name>
    <dbReference type="NCBI Taxonomy" id="370345"/>
    <lineage>
        <taxon>Eukaryota</taxon>
        <taxon>Metazoa</taxon>
        <taxon>Spiralia</taxon>
        <taxon>Lophotrochozoa</taxon>
        <taxon>Mollusca</taxon>
        <taxon>Gastropoda</taxon>
        <taxon>Caenogastropoda</taxon>
        <taxon>Sorbeoconcha</taxon>
        <taxon>Cerithioidea</taxon>
        <taxon>Batillariidae</taxon>
        <taxon>Batillaria</taxon>
    </lineage>
</organism>
<accession>A0ABD0KUK9</accession>
<comment type="caution">
    <text evidence="1">The sequence shown here is derived from an EMBL/GenBank/DDBJ whole genome shotgun (WGS) entry which is preliminary data.</text>
</comment>
<dbReference type="EMBL" id="JACVVK020000121">
    <property type="protein sequence ID" value="KAK7490973.1"/>
    <property type="molecule type" value="Genomic_DNA"/>
</dbReference>
<keyword evidence="2" id="KW-1185">Reference proteome</keyword>
<sequence>MGNGGRLMTSQALFDMDINDPLRVEKTCHTAGANIQTLCAGQYSHYSTKTGDTTDRFYFLSFVFFMYGARERCRINFLFGPFHAAPASPWVPLGFTDKERPRQR</sequence>
<proteinExistence type="predicted"/>
<dbReference type="Proteomes" id="UP001519460">
    <property type="component" value="Unassembled WGS sequence"/>
</dbReference>
<evidence type="ECO:0000313" key="1">
    <source>
        <dbReference type="EMBL" id="KAK7490973.1"/>
    </source>
</evidence>
<dbReference type="AlphaFoldDB" id="A0ABD0KUK9"/>
<evidence type="ECO:0000313" key="2">
    <source>
        <dbReference type="Proteomes" id="UP001519460"/>
    </source>
</evidence>
<gene>
    <name evidence="1" type="ORF">BaRGS_00017845</name>
</gene>
<protein>
    <submittedName>
        <fullName evidence="1">Uncharacterized protein</fullName>
    </submittedName>
</protein>
<name>A0ABD0KUK9_9CAEN</name>